<gene>
    <name evidence="2" type="ORF">RBATCC27255_00430</name>
</gene>
<dbReference type="Proteomes" id="UP000233425">
    <property type="component" value="Unassembled WGS sequence"/>
</dbReference>
<dbReference type="InterPro" id="IPR006638">
    <property type="entry name" value="Elp3/MiaA/NifB-like_rSAM"/>
</dbReference>
<dbReference type="InterPro" id="IPR007197">
    <property type="entry name" value="rSAM"/>
</dbReference>
<dbReference type="Pfam" id="PF04055">
    <property type="entry name" value="Radical_SAM"/>
    <property type="match status" value="1"/>
</dbReference>
<dbReference type="SUPFAM" id="SSF102114">
    <property type="entry name" value="Radical SAM enzymes"/>
    <property type="match status" value="1"/>
</dbReference>
<dbReference type="Pfam" id="PF19864">
    <property type="entry name" value="Radical_SAM_N2"/>
    <property type="match status" value="1"/>
</dbReference>
<dbReference type="PANTHER" id="PTHR42731">
    <property type="entry name" value="SLL1084 PROTEIN"/>
    <property type="match status" value="1"/>
</dbReference>
<dbReference type="SMART" id="SM00729">
    <property type="entry name" value="Elp3"/>
    <property type="match status" value="1"/>
</dbReference>
<name>A0A2N0UZR9_9FIRM</name>
<dbReference type="PANTHER" id="PTHR42731:SF1">
    <property type="entry name" value="RADICAL SAM DOMAIN PROTEIN"/>
    <property type="match status" value="1"/>
</dbReference>
<dbReference type="InterPro" id="IPR023862">
    <property type="entry name" value="CHP03960_rSAM"/>
</dbReference>
<proteinExistence type="predicted"/>
<dbReference type="GO" id="GO:0003824">
    <property type="term" value="F:catalytic activity"/>
    <property type="evidence" value="ECO:0007669"/>
    <property type="project" value="InterPro"/>
</dbReference>
<dbReference type="GO" id="GO:0051536">
    <property type="term" value="F:iron-sulfur cluster binding"/>
    <property type="evidence" value="ECO:0007669"/>
    <property type="project" value="InterPro"/>
</dbReference>
<dbReference type="AlphaFoldDB" id="A0A2N0UZR9"/>
<sequence>MVSKEVEKLLLKVQKPGRYVGGELNEVIKDKKKVDCRFAFCFPDTYEVGMSHLGMKILYSLMNAVPYIWCERVFAPWVDMEEEMIKHNIPLYALESGDPVSDFDFIGFTLQYELSFTNMLNMLRLSGVPIKSCDRKELKNIVVAGGPCACNPEPIADFVDIFFIGEGEEVDLEVIELFRRCRAEGKSKQEFLELSSKIEGVYVPALYDVTYNEDGTIKSFTPKGDAPAKIHKRIMLDMDKSFYPDNFVVPLVEIVHDRAVQEIFRGCIRGCRFCQAGMIYRPVREKSPETINKQCRALCDNTGYDEVSLSSLSSSDYSQIVPLLDKLNEWSKDEKVSISLPSLRVDGFTDDIMNKIKTVRKSGLTFAPEAGSQRMRDVINKNVREDELLQTCTTAFAGGWTTVKLYFMIGLPTETMDDVAAIAGLGQSVVDAYYKCPDKPKGKSVRVTVSASSFVPKPFTPFQWEPQDTIPVLHEKQQHIKDSITTRKIQFNYHDADTSYLEAVFARGDRKLCKVMELACERGFHFDGWNDCFSLERWLELFDECGVDPSFYANRHRSFDEILPWDHIDYGVTKDFLIRECKKAYADTTTPHCRLKCNNCGAAKYGKGVCFEKRKNMV</sequence>
<dbReference type="SFLD" id="SFLDG01082">
    <property type="entry name" value="B12-binding_domain_containing"/>
    <property type="match status" value="1"/>
</dbReference>
<keyword evidence="3" id="KW-1185">Reference proteome</keyword>
<evidence type="ECO:0000313" key="2">
    <source>
        <dbReference type="EMBL" id="PKD32480.1"/>
    </source>
</evidence>
<dbReference type="InterPro" id="IPR045784">
    <property type="entry name" value="Radical_SAM_N2"/>
</dbReference>
<reference evidence="2" key="1">
    <citation type="journal article" date="2018" name="Environ. Microbiol.">
        <title>Sporulation capability and amylosome conservation among diverse human colonic and rumen isolates of the keystone starch-degrader Ruminococcus bromii.</title>
        <authorList>
            <person name="Mukhopadhya I."/>
            <person name="Morais S."/>
            <person name="Laverde-Gomez J."/>
            <person name="Sheridan P.O."/>
            <person name="Walker A.W."/>
            <person name="Kelly W."/>
            <person name="Klieve A.V."/>
            <person name="Ouwerkerk D."/>
            <person name="Duncan S.H."/>
            <person name="Louis P."/>
            <person name="Koropatkin N."/>
            <person name="Cockburn D."/>
            <person name="Kibler R."/>
            <person name="Cooper P.J."/>
            <person name="Sandoval C."/>
            <person name="Crost E."/>
            <person name="Juge N."/>
            <person name="Bayer E.A."/>
            <person name="Flint H.J."/>
        </authorList>
    </citation>
    <scope>NUCLEOTIDE SEQUENCE [LARGE SCALE GENOMIC DNA]</scope>
    <source>
        <strain evidence="2">ATCC 27255</strain>
    </source>
</reference>
<comment type="caution">
    <text evidence="2">The sequence shown here is derived from an EMBL/GenBank/DDBJ whole genome shotgun (WGS) entry which is preliminary data.</text>
</comment>
<dbReference type="InterPro" id="IPR058240">
    <property type="entry name" value="rSAM_sf"/>
</dbReference>
<dbReference type="Gene3D" id="3.80.30.20">
    <property type="entry name" value="tm_1862 like domain"/>
    <property type="match status" value="1"/>
</dbReference>
<dbReference type="RefSeq" id="WP_101028537.1">
    <property type="nucleotide sequence ID" value="NZ_CABMMZ010000026.1"/>
</dbReference>
<feature type="domain" description="Radical SAM core" evidence="1">
    <location>
        <begin position="253"/>
        <end position="492"/>
    </location>
</feature>
<evidence type="ECO:0000313" key="3">
    <source>
        <dbReference type="Proteomes" id="UP000233425"/>
    </source>
</evidence>
<accession>A0A2N0UZR9</accession>
<organism evidence="2 3">
    <name type="scientific">Ruminococcus bromii</name>
    <dbReference type="NCBI Taxonomy" id="40518"/>
    <lineage>
        <taxon>Bacteria</taxon>
        <taxon>Bacillati</taxon>
        <taxon>Bacillota</taxon>
        <taxon>Clostridia</taxon>
        <taxon>Eubacteriales</taxon>
        <taxon>Oscillospiraceae</taxon>
        <taxon>Ruminococcus</taxon>
    </lineage>
</organism>
<dbReference type="PROSITE" id="PS51918">
    <property type="entry name" value="RADICAL_SAM"/>
    <property type="match status" value="1"/>
</dbReference>
<dbReference type="SFLD" id="SFLDS00029">
    <property type="entry name" value="Radical_SAM"/>
    <property type="match status" value="1"/>
</dbReference>
<dbReference type="InterPro" id="IPR023404">
    <property type="entry name" value="rSAM_horseshoe"/>
</dbReference>
<dbReference type="EMBL" id="NNSR01000026">
    <property type="protein sequence ID" value="PKD32480.1"/>
    <property type="molecule type" value="Genomic_DNA"/>
</dbReference>
<evidence type="ECO:0000259" key="1">
    <source>
        <dbReference type="PROSITE" id="PS51918"/>
    </source>
</evidence>
<dbReference type="NCBIfam" id="TIGR03960">
    <property type="entry name" value="rSAM_fuse_unch"/>
    <property type="match status" value="1"/>
</dbReference>
<protein>
    <submittedName>
        <fullName evidence="2">B12-binding domain/radical SAM domain protein, family</fullName>
    </submittedName>
</protein>